<name>A0A0P7B7G0_9HYPO</name>
<comment type="caution">
    <text evidence="2">The sequence shown here is derived from an EMBL/GenBank/DDBJ whole genome shotgun (WGS) entry which is preliminary data.</text>
</comment>
<protein>
    <recommendedName>
        <fullName evidence="1">GST C-terminal domain-containing protein</fullName>
    </recommendedName>
</protein>
<sequence>MANPSIILYHYQYSPYARRVVWYLALRGIPYSQCIQPPMMPRPDVSRLGISYRRIPILSIDRDVYLDTRLQIPKLEALFPELPRLGATDADQLAVERLLSSFTTDSGLFGKAVQLLPTDLPLLQDPAYFRDRGDFIGGRLSAEGMDAARPEALGEVSRAFELLETTLLADGRDWILKTAQPSLADIEAVWPFHWLMGIPGALPEDRFSPAAFPRVYAWVRRFQGAVSAAKKKAGKPATLTGEAAAQAILQAPFGEGERAVDLGDAVVVASGLRRGDRVRVWPTDTGSSGRDEGVLVGIDSREVVYETGEAGSVVRVHAPRHGFRVKKQALDGNSKL</sequence>
<dbReference type="Pfam" id="PF25907">
    <property type="entry name" value="DUF7962"/>
    <property type="match status" value="1"/>
</dbReference>
<feature type="domain" description="GST C-terminal" evidence="1">
    <location>
        <begin position="88"/>
        <end position="247"/>
    </location>
</feature>
<dbReference type="InterPro" id="IPR058268">
    <property type="entry name" value="DUF7962"/>
</dbReference>
<reference evidence="2 3" key="1">
    <citation type="submission" date="2015-09" db="EMBL/GenBank/DDBJ databases">
        <title>Draft genome of a European isolate of the apple canker pathogen Neonectria ditissima.</title>
        <authorList>
            <person name="Gomez-Cortecero A."/>
            <person name="Harrison R.J."/>
            <person name="Armitage A.D."/>
        </authorList>
    </citation>
    <scope>NUCLEOTIDE SEQUENCE [LARGE SCALE GENOMIC DNA]</scope>
    <source>
        <strain evidence="2 3">R09/05</strain>
    </source>
</reference>
<dbReference type="Gene3D" id="1.20.1050.10">
    <property type="match status" value="1"/>
</dbReference>
<dbReference type="EMBL" id="LKCW01000209">
    <property type="protein sequence ID" value="KPM36299.1"/>
    <property type="molecule type" value="Genomic_DNA"/>
</dbReference>
<dbReference type="Gene3D" id="3.40.30.110">
    <property type="match status" value="2"/>
</dbReference>
<dbReference type="InterPro" id="IPR004045">
    <property type="entry name" value="Glutathione_S-Trfase_N"/>
</dbReference>
<accession>A0A0P7B7G0</accession>
<proteinExistence type="predicted"/>
<dbReference type="Pfam" id="PF13417">
    <property type="entry name" value="GST_N_3"/>
    <property type="match status" value="1"/>
</dbReference>
<dbReference type="SUPFAM" id="SSF47616">
    <property type="entry name" value="GST C-terminal domain-like"/>
    <property type="match status" value="1"/>
</dbReference>
<evidence type="ECO:0000313" key="2">
    <source>
        <dbReference type="EMBL" id="KPM36299.1"/>
    </source>
</evidence>
<dbReference type="CDD" id="cd00570">
    <property type="entry name" value="GST_N_family"/>
    <property type="match status" value="1"/>
</dbReference>
<dbReference type="CDD" id="cd00299">
    <property type="entry name" value="GST_C_family"/>
    <property type="match status" value="1"/>
</dbReference>
<organism evidence="2 3">
    <name type="scientific">Neonectria ditissima</name>
    <dbReference type="NCBI Taxonomy" id="78410"/>
    <lineage>
        <taxon>Eukaryota</taxon>
        <taxon>Fungi</taxon>
        <taxon>Dikarya</taxon>
        <taxon>Ascomycota</taxon>
        <taxon>Pezizomycotina</taxon>
        <taxon>Sordariomycetes</taxon>
        <taxon>Hypocreomycetidae</taxon>
        <taxon>Hypocreales</taxon>
        <taxon>Nectriaceae</taxon>
        <taxon>Neonectria</taxon>
    </lineage>
</organism>
<dbReference type="AlphaFoldDB" id="A0A0P7B7G0"/>
<dbReference type="InterPro" id="IPR036282">
    <property type="entry name" value="Glutathione-S-Trfase_C_sf"/>
</dbReference>
<evidence type="ECO:0000259" key="1">
    <source>
        <dbReference type="PROSITE" id="PS50405"/>
    </source>
</evidence>
<dbReference type="OrthoDB" id="202840at2759"/>
<dbReference type="InterPro" id="IPR010987">
    <property type="entry name" value="Glutathione-S-Trfase_C-like"/>
</dbReference>
<dbReference type="PROSITE" id="PS50405">
    <property type="entry name" value="GST_CTER"/>
    <property type="match status" value="1"/>
</dbReference>
<keyword evidence="3" id="KW-1185">Reference proteome</keyword>
<dbReference type="SUPFAM" id="SSF52833">
    <property type="entry name" value="Thioredoxin-like"/>
    <property type="match status" value="1"/>
</dbReference>
<dbReference type="InterPro" id="IPR036249">
    <property type="entry name" value="Thioredoxin-like_sf"/>
</dbReference>
<gene>
    <name evidence="2" type="ORF">AK830_g10279</name>
</gene>
<dbReference type="STRING" id="78410.A0A0P7B7G0"/>
<evidence type="ECO:0000313" key="3">
    <source>
        <dbReference type="Proteomes" id="UP000050424"/>
    </source>
</evidence>
<dbReference type="Proteomes" id="UP000050424">
    <property type="component" value="Unassembled WGS sequence"/>
</dbReference>